<sequence>MPIAHSHASGMKGLRTAGDLVARMQCSKNMRLGEAKEFVAKKLGLDVLQLTDEHIMREVREELNIGIITSVTQKAKGLTAKANIEELLGINVNGCEQLLRKQLP</sequence>
<keyword evidence="4" id="KW-0489">Methyltransferase</keyword>
<keyword evidence="10" id="KW-1185">Reference proteome</keyword>
<evidence type="ECO:0000256" key="5">
    <source>
        <dbReference type="ARBA" id="ARBA00022679"/>
    </source>
</evidence>
<dbReference type="Proteomes" id="UP001272052">
    <property type="component" value="Unassembled WGS sequence"/>
</dbReference>
<evidence type="ECO:0000313" key="9">
    <source>
        <dbReference type="EMBL" id="MDV0445609.1"/>
    </source>
</evidence>
<comment type="caution">
    <text evidence="9">The sequence shown here is derived from an EMBL/GenBank/DDBJ whole genome shotgun (WGS) entry which is preliminary data.</text>
</comment>
<evidence type="ECO:0000256" key="1">
    <source>
        <dbReference type="ARBA" id="ARBA00004890"/>
    </source>
</evidence>
<evidence type="ECO:0000313" key="10">
    <source>
        <dbReference type="Proteomes" id="UP001272052"/>
    </source>
</evidence>
<dbReference type="InterPro" id="IPR012653">
    <property type="entry name" value="Dimeth_MeTrfase_MtbB"/>
</dbReference>
<dbReference type="EMBL" id="JAWDKC010000020">
    <property type="protein sequence ID" value="MDV0445609.1"/>
    <property type="molecule type" value="Genomic_DNA"/>
</dbReference>
<keyword evidence="5" id="KW-0808">Transferase</keyword>
<gene>
    <name evidence="9" type="ORF">MmiAt1_11970</name>
</gene>
<dbReference type="EC" id="2.1.1.249" evidence="3"/>
<evidence type="ECO:0000256" key="4">
    <source>
        <dbReference type="ARBA" id="ARBA00022603"/>
    </source>
</evidence>
<evidence type="ECO:0000256" key="2">
    <source>
        <dbReference type="ARBA" id="ARBA00008844"/>
    </source>
</evidence>
<evidence type="ECO:0000256" key="7">
    <source>
        <dbReference type="ARBA" id="ARBA00022994"/>
    </source>
</evidence>
<keyword evidence="7" id="KW-0484">Methanogenesis</keyword>
<proteinExistence type="inferred from homology"/>
<protein>
    <recommendedName>
        <fullName evidence="3">[dimethylamine--corrinoid protein] Co-methyltransferase</fullName>
        <ecNumber evidence="3">2.1.1.249</ecNumber>
    </recommendedName>
</protein>
<comment type="pathway">
    <text evidence="1">One-carbon metabolism; methanogenesis from dimethylamine.</text>
</comment>
<reference evidence="9 10" key="1">
    <citation type="submission" date="2023-06" db="EMBL/GenBank/DDBJ databases">
        <title>Genome sequence of Methanimicrococcus sp. At1.</title>
        <authorList>
            <person name="Protasov E."/>
            <person name="Platt K."/>
            <person name="Poehlein A."/>
            <person name="Daniel R."/>
            <person name="Brune A."/>
        </authorList>
    </citation>
    <scope>NUCLEOTIDE SEQUENCE [LARGE SCALE GENOMIC DNA]</scope>
    <source>
        <strain evidence="9 10">At1</strain>
    </source>
</reference>
<evidence type="ECO:0000256" key="8">
    <source>
        <dbReference type="ARBA" id="ARBA00029367"/>
    </source>
</evidence>
<evidence type="ECO:0000256" key="6">
    <source>
        <dbReference type="ARBA" id="ARBA00022774"/>
    </source>
</evidence>
<accession>A0ABU3VQC8</accession>
<organism evidence="9 10">
    <name type="scientific">Methanimicrococcus hacksteinii</name>
    <dbReference type="NCBI Taxonomy" id="3028293"/>
    <lineage>
        <taxon>Archaea</taxon>
        <taxon>Methanobacteriati</taxon>
        <taxon>Methanobacteriota</taxon>
        <taxon>Stenosarchaea group</taxon>
        <taxon>Methanomicrobia</taxon>
        <taxon>Methanosarcinales</taxon>
        <taxon>Methanosarcinaceae</taxon>
        <taxon>Methanimicrococcus</taxon>
    </lineage>
</organism>
<name>A0ABU3VQC8_9EURY</name>
<dbReference type="Pfam" id="PF09505">
    <property type="entry name" value="Dimeth_Pyl"/>
    <property type="match status" value="1"/>
</dbReference>
<keyword evidence="6" id="KW-0669">Pyrrolysine</keyword>
<comment type="similarity">
    <text evidence="2">Belongs to the dimethylamine methyltransferase family.</text>
</comment>
<evidence type="ECO:0000256" key="3">
    <source>
        <dbReference type="ARBA" id="ARBA00012854"/>
    </source>
</evidence>
<comment type="catalytic activity">
    <reaction evidence="8">
        <text>Co(I)-[dimethylamine-specific corrinoid protein] + dimethylamine + H(+) = methyl-Co(III)-[dimethylamine-specific corrinoid protein] + methylamine</text>
        <dbReference type="Rhea" id="RHEA:41175"/>
        <dbReference type="Rhea" id="RHEA-COMP:11122"/>
        <dbReference type="Rhea" id="RHEA-COMP:11123"/>
        <dbReference type="ChEBI" id="CHEBI:15378"/>
        <dbReference type="ChEBI" id="CHEBI:58040"/>
        <dbReference type="ChEBI" id="CHEBI:59338"/>
        <dbReference type="ChEBI" id="CHEBI:85033"/>
        <dbReference type="ChEBI" id="CHEBI:85035"/>
        <dbReference type="EC" id="2.1.1.249"/>
    </reaction>
</comment>